<dbReference type="InterPro" id="IPR043510">
    <property type="entry name" value="W2_5MP1/2"/>
</dbReference>
<sequence length="738" mass="85582">MASITSISRIAVKFLQLPQTGFLAPCLQNVAAQQQVRHRRTKHWDPKWKRLRKEKFVKMEIPNLNEDVKTMSQDEIKSRMKERGLLPPRPWLERSFHISCTGGVFEPYIPPEGDGKMSAVSKEGAKQKFEQLEKKTKSMMAIRKIRSYDDDFEPPEFAGYAQDIYIDTHNTLAAKNKYKLREIVTERAYPELIHNVSDKTIHWKFLKSLEPPRVVHARCTDVISKDNIFAQVTVRFHSQQILAIYDRFGRLMHGSETIAKDCLEYVVFEKHVSNEYGVWRLHEKIIPDWMPPKSPAYITYRVDDEPPKAKEEKPEEAGKEVTKADEVQGKPVNNNLLYEKRDEREKNDPTGFRDAVIAGLETAEDLEGISKFLDIGGNKLDYRRYGEVLFDILIAGGLLVPGGSISQDGEKPRTDCCIFAAPEDMESMRNHEQIFTRLMRRYKYLEKMFEEEMKKVLIFIKGFTPLERLKLARMTALWIANASIPPHVLLVLNNEHLTKDGLALEFLVEVFVTFKQEKGTAQLVTILRKGGLDQRLLDFLPINKRSEEHLKAVFVEKDLADIFKLHKAQASQEAKRELTQLLIDDINDNKTTKDIINDIKDMSAKSNIPEHEVIGLVWATVMSLGEWNKKEELVAEQALKHLRTYTPLFEAFTSTNRSEMALLLKVQEFCYENMNFMKAFQKIVLLFYKTEVVSEDSILKWFKEGHSNKGKMHFLEQMKQFIEWLQNAEEESESEEED</sequence>
<dbReference type="InterPro" id="IPR016024">
    <property type="entry name" value="ARM-type_fold"/>
</dbReference>
<comment type="similarity">
    <text evidence="2">Belongs to the BZW family.</text>
</comment>
<evidence type="ECO:0000256" key="9">
    <source>
        <dbReference type="ARBA" id="ARBA00043031"/>
    </source>
</evidence>
<evidence type="ECO:0000256" key="5">
    <source>
        <dbReference type="ARBA" id="ARBA00023128"/>
    </source>
</evidence>
<dbReference type="SUPFAM" id="SSF54427">
    <property type="entry name" value="NTF2-like"/>
    <property type="match status" value="1"/>
</dbReference>
<dbReference type="Pfam" id="PF25504">
    <property type="entry name" value="HEAT_5MP1_2"/>
    <property type="match status" value="1"/>
</dbReference>
<dbReference type="InterPro" id="IPR057397">
    <property type="entry name" value="HEAT_5MP1_2"/>
</dbReference>
<comment type="subcellular location">
    <subcellularLocation>
        <location evidence="1">Mitochondrion</location>
    </subcellularLocation>
</comment>
<evidence type="ECO:0000256" key="8">
    <source>
        <dbReference type="ARBA" id="ARBA00039448"/>
    </source>
</evidence>
<accession>A0ABD1D439</accession>
<dbReference type="GO" id="GO:0005739">
    <property type="term" value="C:mitochondrion"/>
    <property type="evidence" value="ECO:0007669"/>
    <property type="project" value="UniProtKB-SubCell"/>
</dbReference>
<keyword evidence="12" id="KW-1185">Reference proteome</keyword>
<dbReference type="CDD" id="cd11560">
    <property type="entry name" value="W2_eIF5C_like"/>
    <property type="match status" value="1"/>
</dbReference>
<feature type="domain" description="W2" evidence="10">
    <location>
        <begin position="564"/>
        <end position="735"/>
    </location>
</feature>
<keyword evidence="3" id="KW-0809">Transit peptide</keyword>
<dbReference type="Proteomes" id="UP001562425">
    <property type="component" value="Unassembled WGS sequence"/>
</dbReference>
<dbReference type="SUPFAM" id="SSF48371">
    <property type="entry name" value="ARM repeat"/>
    <property type="match status" value="1"/>
</dbReference>
<dbReference type="SMART" id="SM00978">
    <property type="entry name" value="Tim44"/>
    <property type="match status" value="1"/>
</dbReference>
<dbReference type="Pfam" id="PF04280">
    <property type="entry name" value="Tim44"/>
    <property type="match status" value="1"/>
</dbReference>
<keyword evidence="4" id="KW-0689">Ribosomal protein</keyword>
<evidence type="ECO:0000256" key="6">
    <source>
        <dbReference type="ARBA" id="ARBA00023274"/>
    </source>
</evidence>
<evidence type="ECO:0000256" key="3">
    <source>
        <dbReference type="ARBA" id="ARBA00022946"/>
    </source>
</evidence>
<proteinExistence type="inferred from homology"/>
<keyword evidence="6" id="KW-0687">Ribonucleoprotein</keyword>
<evidence type="ECO:0000256" key="1">
    <source>
        <dbReference type="ARBA" id="ARBA00004173"/>
    </source>
</evidence>
<evidence type="ECO:0000256" key="2">
    <source>
        <dbReference type="ARBA" id="ARBA00008151"/>
    </source>
</evidence>
<evidence type="ECO:0000313" key="11">
    <source>
        <dbReference type="EMBL" id="KAL1394375.1"/>
    </source>
</evidence>
<dbReference type="InterPro" id="IPR051245">
    <property type="entry name" value="eIF5-mimic_regulator"/>
</dbReference>
<dbReference type="PANTHER" id="PTHR14208:SF2">
    <property type="entry name" value="PROTEIN KRASAVIETZ"/>
    <property type="match status" value="1"/>
</dbReference>
<dbReference type="FunFam" id="3.10.450.240:FF:000003">
    <property type="entry name" value="39S ribosomal protein L45, mitochondrial"/>
    <property type="match status" value="1"/>
</dbReference>
<reference evidence="11 12" key="1">
    <citation type="submission" date="2024-05" db="EMBL/GenBank/DDBJ databases">
        <title>Culex pipiens pipiens assembly and annotation.</title>
        <authorList>
            <person name="Alout H."/>
            <person name="Durand T."/>
        </authorList>
    </citation>
    <scope>NUCLEOTIDE SEQUENCE [LARGE SCALE GENOMIC DNA]</scope>
    <source>
        <strain evidence="11">HA-2024</strain>
        <tissue evidence="11">Whole body</tissue>
    </source>
</reference>
<name>A0ABD1D439_CULPP</name>
<organism evidence="11 12">
    <name type="scientific">Culex pipiens pipiens</name>
    <name type="common">Northern house mosquito</name>
    <dbReference type="NCBI Taxonomy" id="38569"/>
    <lineage>
        <taxon>Eukaryota</taxon>
        <taxon>Metazoa</taxon>
        <taxon>Ecdysozoa</taxon>
        <taxon>Arthropoda</taxon>
        <taxon>Hexapoda</taxon>
        <taxon>Insecta</taxon>
        <taxon>Pterygota</taxon>
        <taxon>Neoptera</taxon>
        <taxon>Endopterygota</taxon>
        <taxon>Diptera</taxon>
        <taxon>Nematocera</taxon>
        <taxon>Culicoidea</taxon>
        <taxon>Culicidae</taxon>
        <taxon>Culicinae</taxon>
        <taxon>Culicini</taxon>
        <taxon>Culex</taxon>
        <taxon>Culex</taxon>
    </lineage>
</organism>
<dbReference type="PANTHER" id="PTHR14208">
    <property type="entry name" value="BASIC LEUCINE ZIPPER AND W2 DOMAIN-CONTAINING PROTEIN"/>
    <property type="match status" value="1"/>
</dbReference>
<keyword evidence="5" id="KW-0496">Mitochondrion</keyword>
<dbReference type="InterPro" id="IPR007379">
    <property type="entry name" value="Tim44-like_dom"/>
</dbReference>
<dbReference type="InterPro" id="IPR003307">
    <property type="entry name" value="W2_domain"/>
</dbReference>
<evidence type="ECO:0000256" key="4">
    <source>
        <dbReference type="ARBA" id="ARBA00022980"/>
    </source>
</evidence>
<dbReference type="FunFam" id="1.25.40.180:FF:000006">
    <property type="entry name" value="Basic leucine zipper and W2 domain-containing protein 1"/>
    <property type="match status" value="1"/>
</dbReference>
<dbReference type="Gene3D" id="1.25.40.180">
    <property type="match status" value="1"/>
</dbReference>
<comment type="caution">
    <text evidence="11">The sequence shown here is derived from an EMBL/GenBank/DDBJ whole genome shotgun (WGS) entry which is preliminary data.</text>
</comment>
<dbReference type="PROSITE" id="PS51363">
    <property type="entry name" value="W2"/>
    <property type="match status" value="1"/>
</dbReference>
<dbReference type="SMART" id="SM00515">
    <property type="entry name" value="eIF5C"/>
    <property type="match status" value="1"/>
</dbReference>
<dbReference type="GO" id="GO:0005840">
    <property type="term" value="C:ribosome"/>
    <property type="evidence" value="ECO:0007669"/>
    <property type="project" value="UniProtKB-KW"/>
</dbReference>
<dbReference type="Pfam" id="PF02020">
    <property type="entry name" value="W2"/>
    <property type="match status" value="1"/>
</dbReference>
<evidence type="ECO:0000256" key="7">
    <source>
        <dbReference type="ARBA" id="ARBA00038073"/>
    </source>
</evidence>
<dbReference type="GO" id="GO:0006417">
    <property type="term" value="P:regulation of translation"/>
    <property type="evidence" value="ECO:0007669"/>
    <property type="project" value="UniProtKB-ARBA"/>
</dbReference>
<dbReference type="EMBL" id="JBEHCU010007626">
    <property type="protein sequence ID" value="KAL1394375.1"/>
    <property type="molecule type" value="Genomic_DNA"/>
</dbReference>
<comment type="similarity">
    <text evidence="7">Belongs to the mitochondrion-specific ribosomal protein mL45 family.</text>
</comment>
<dbReference type="InterPro" id="IPR032710">
    <property type="entry name" value="NTF2-like_dom_sf"/>
</dbReference>
<dbReference type="Gene3D" id="3.10.450.240">
    <property type="match status" value="1"/>
</dbReference>
<evidence type="ECO:0000259" key="10">
    <source>
        <dbReference type="PROSITE" id="PS51363"/>
    </source>
</evidence>
<evidence type="ECO:0000313" key="12">
    <source>
        <dbReference type="Proteomes" id="UP001562425"/>
    </source>
</evidence>
<dbReference type="AlphaFoldDB" id="A0ABD1D439"/>
<protein>
    <recommendedName>
        <fullName evidence="8">Large ribosomal subunit protein mL45</fullName>
    </recommendedName>
    <alternativeName>
        <fullName evidence="9">39S ribosomal protein L45, mitochondrial</fullName>
    </alternativeName>
</protein>
<gene>
    <name evidence="11" type="ORF">pipiens_012001</name>
</gene>
<dbReference type="GO" id="GO:1990904">
    <property type="term" value="C:ribonucleoprotein complex"/>
    <property type="evidence" value="ECO:0007669"/>
    <property type="project" value="UniProtKB-KW"/>
</dbReference>